<gene>
    <name evidence="3" type="ORF">CSPHI_11550</name>
</gene>
<dbReference type="Gene3D" id="1.10.10.10">
    <property type="entry name" value="Winged helix-like DNA-binding domain superfamily/Winged helix DNA-binding domain"/>
    <property type="match status" value="1"/>
</dbReference>
<dbReference type="Proteomes" id="UP000185469">
    <property type="component" value="Chromosome"/>
</dbReference>
<dbReference type="PROSITE" id="PS01332">
    <property type="entry name" value="HTH_RRF2_1"/>
    <property type="match status" value="1"/>
</dbReference>
<dbReference type="InterPro" id="IPR036388">
    <property type="entry name" value="WH-like_DNA-bd_sf"/>
</dbReference>
<dbReference type="EMBL" id="CP009248">
    <property type="protein sequence ID" value="APT91493.1"/>
    <property type="molecule type" value="Genomic_DNA"/>
</dbReference>
<dbReference type="InterPro" id="IPR036390">
    <property type="entry name" value="WH_DNA-bd_sf"/>
</dbReference>
<evidence type="ECO:0000313" key="3">
    <source>
        <dbReference type="EMBL" id="APT91493.1"/>
    </source>
</evidence>
<accession>A0A1L7D0A5</accession>
<dbReference type="AlphaFoldDB" id="A0A1L7D0A5"/>
<keyword evidence="1" id="KW-0238">DNA-binding</keyword>
<dbReference type="InterPro" id="IPR000944">
    <property type="entry name" value="Tscrpt_reg_Rrf2"/>
</dbReference>
<dbReference type="Pfam" id="PF02082">
    <property type="entry name" value="Rrf2"/>
    <property type="match status" value="1"/>
</dbReference>
<dbReference type="PROSITE" id="PS51197">
    <property type="entry name" value="HTH_RRF2_2"/>
    <property type="match status" value="1"/>
</dbReference>
<dbReference type="GO" id="GO:0005829">
    <property type="term" value="C:cytosol"/>
    <property type="evidence" value="ECO:0007669"/>
    <property type="project" value="TreeGrafter"/>
</dbReference>
<keyword evidence="4" id="KW-1185">Reference proteome</keyword>
<protein>
    <recommendedName>
        <fullName evidence="5">Rrf2 family transcriptional regulator</fullName>
    </recommendedName>
</protein>
<dbReference type="PANTHER" id="PTHR33221">
    <property type="entry name" value="WINGED HELIX-TURN-HELIX TRANSCRIPTIONAL REGULATOR, RRF2 FAMILY"/>
    <property type="match status" value="1"/>
</dbReference>
<dbReference type="InterPro" id="IPR030489">
    <property type="entry name" value="TR_Rrf2-type_CS"/>
</dbReference>
<dbReference type="GO" id="GO:0003700">
    <property type="term" value="F:DNA-binding transcription factor activity"/>
    <property type="evidence" value="ECO:0007669"/>
    <property type="project" value="TreeGrafter"/>
</dbReference>
<dbReference type="SUPFAM" id="SSF46785">
    <property type="entry name" value="Winged helix' DNA-binding domain"/>
    <property type="match status" value="1"/>
</dbReference>
<dbReference type="STRING" id="1437874.CSPHI_11550"/>
<proteinExistence type="predicted"/>
<name>A0A1L7D0A5_9CORY</name>
<dbReference type="GO" id="GO:0003677">
    <property type="term" value="F:DNA binding"/>
    <property type="evidence" value="ECO:0007669"/>
    <property type="project" value="UniProtKB-KW"/>
</dbReference>
<reference evidence="3 4" key="1">
    <citation type="submission" date="2014-08" db="EMBL/GenBank/DDBJ databases">
        <title>Complete genome sequence of Corynebacterium sphenisci CECT 5990(T) (=DSM 44792(T)), isolated from healthy wild penguins.</title>
        <authorList>
            <person name="Ruckert C."/>
            <person name="Albersmeier A."/>
            <person name="Winkler A."/>
            <person name="Kalinowski J."/>
        </authorList>
    </citation>
    <scope>NUCLEOTIDE SEQUENCE [LARGE SCALE GENOMIC DNA]</scope>
    <source>
        <strain evidence="3 4">DSM 44792</strain>
    </source>
</reference>
<evidence type="ECO:0008006" key="5">
    <source>
        <dbReference type="Google" id="ProtNLM"/>
    </source>
</evidence>
<dbReference type="RefSeq" id="WP_075693350.1">
    <property type="nucleotide sequence ID" value="NZ_CP009248.1"/>
</dbReference>
<evidence type="ECO:0000256" key="1">
    <source>
        <dbReference type="ARBA" id="ARBA00023125"/>
    </source>
</evidence>
<evidence type="ECO:0000256" key="2">
    <source>
        <dbReference type="ARBA" id="ARBA00034078"/>
    </source>
</evidence>
<comment type="cofactor">
    <cofactor evidence="2">
        <name>[2Fe-2S] cluster</name>
        <dbReference type="ChEBI" id="CHEBI:190135"/>
    </cofactor>
</comment>
<evidence type="ECO:0000313" key="4">
    <source>
        <dbReference type="Proteomes" id="UP000185469"/>
    </source>
</evidence>
<organism evidence="3 4">
    <name type="scientific">Corynebacterium sphenisci DSM 44792</name>
    <dbReference type="NCBI Taxonomy" id="1437874"/>
    <lineage>
        <taxon>Bacteria</taxon>
        <taxon>Bacillati</taxon>
        <taxon>Actinomycetota</taxon>
        <taxon>Actinomycetes</taxon>
        <taxon>Mycobacteriales</taxon>
        <taxon>Corynebacteriaceae</taxon>
        <taxon>Corynebacterium</taxon>
    </lineage>
</organism>
<sequence length="149" mass="15644">MQLTMFSDLGLRLVMRLAAAEEGRRFTARGVAAELNASPAHVAKVVTRLGELGVLVATRGRGGGIRLVEGATGRSIGGLLRALETGEVIDCEAAECPMIPFCRLRGALAEAQEAFFAHLDGVTVDDLIARDGVGPVPLALAGPLREQVR</sequence>
<dbReference type="PANTHER" id="PTHR33221:SF4">
    <property type="entry name" value="HTH-TYPE TRANSCRIPTIONAL REPRESSOR NSRR"/>
    <property type="match status" value="1"/>
</dbReference>
<dbReference type="KEGG" id="csph:CSPHI_11550"/>
<dbReference type="OrthoDB" id="9795923at2"/>